<dbReference type="InterPro" id="IPR029479">
    <property type="entry name" value="Nitroreductase"/>
</dbReference>
<keyword evidence="5" id="KW-0520">NAD</keyword>
<name>A0A2J8I5K5_VIBDI</name>
<evidence type="ECO:0000256" key="1">
    <source>
        <dbReference type="ARBA" id="ARBA00022630"/>
    </source>
</evidence>
<evidence type="ECO:0000259" key="6">
    <source>
        <dbReference type="Pfam" id="PF00881"/>
    </source>
</evidence>
<keyword evidence="1 5" id="KW-0285">Flavoprotein</keyword>
<dbReference type="PANTHER" id="PTHR43543:SF1">
    <property type="entry name" value="MALONIC SEMIALDEHYDE REDUCTASE RUTE-RELATED"/>
    <property type="match status" value="1"/>
</dbReference>
<dbReference type="OrthoDB" id="9784375at2"/>
<dbReference type="SUPFAM" id="SSF55469">
    <property type="entry name" value="FMN-dependent nitroreductase-like"/>
    <property type="match status" value="1"/>
</dbReference>
<comment type="cofactor">
    <cofactor evidence="5">
        <name>FMN</name>
        <dbReference type="ChEBI" id="CHEBI:58210"/>
    </cofactor>
</comment>
<sequence>MNETMDSSALKQLFTEARTHNGWLDKKVSQAQIEQLYQLTSLGPTSANCSPARFVFITSEEGKQRLAPTLSSGNLEKTMTAPVTVLVAYDRKFYDALPTLFPHGDAKSWFTSSEALASETAMRNSSMQAAYMIMAARAMGLDTGPLSGFDAAAVDEAFFSGTSWNVNLIINIGYGDASKLYGRLPRLALEEASLYV</sequence>
<reference evidence="7 8" key="1">
    <citation type="submission" date="2018-01" db="EMBL/GenBank/DDBJ databases">
        <title>Draft genome sequences of six Vibrio diazotrophicus strains isolated from deep-sea sediments of the Baltic Sea.</title>
        <authorList>
            <person name="Castillo D."/>
            <person name="Vandieken V."/>
            <person name="Chiang O."/>
            <person name="Middelboe M."/>
        </authorList>
    </citation>
    <scope>NUCLEOTIDE SEQUENCE [LARGE SCALE GENOMIC DNA]</scope>
    <source>
        <strain evidence="7 8">60.27F</strain>
    </source>
</reference>
<evidence type="ECO:0000256" key="4">
    <source>
        <dbReference type="ARBA" id="ARBA00023002"/>
    </source>
</evidence>
<dbReference type="NCBIfam" id="NF003768">
    <property type="entry name" value="PRK05365.1"/>
    <property type="match status" value="1"/>
</dbReference>
<evidence type="ECO:0000256" key="3">
    <source>
        <dbReference type="ARBA" id="ARBA00022857"/>
    </source>
</evidence>
<dbReference type="InterPro" id="IPR023936">
    <property type="entry name" value="RutE-like"/>
</dbReference>
<dbReference type="PANTHER" id="PTHR43543">
    <property type="entry name" value="MALONIC SEMIALDEHYDE REDUCTASE RUTE-RELATED"/>
    <property type="match status" value="1"/>
</dbReference>
<dbReference type="EMBL" id="POSK01000003">
    <property type="protein sequence ID" value="PNI05817.1"/>
    <property type="molecule type" value="Genomic_DNA"/>
</dbReference>
<protein>
    <recommendedName>
        <fullName evidence="5">Putative NADH dehydrogenase/NAD(P)H nitroreductase C1N32_06920</fullName>
        <ecNumber evidence="5">1.-.-.-</ecNumber>
    </recommendedName>
</protein>
<evidence type="ECO:0000256" key="2">
    <source>
        <dbReference type="ARBA" id="ARBA00022643"/>
    </source>
</evidence>
<dbReference type="AlphaFoldDB" id="A0A2J8I5K5"/>
<dbReference type="InterPro" id="IPR050461">
    <property type="entry name" value="Nitroreductase_HadB/RutE"/>
</dbReference>
<dbReference type="Pfam" id="PF00881">
    <property type="entry name" value="Nitroreductase"/>
    <property type="match status" value="1"/>
</dbReference>
<comment type="similarity">
    <text evidence="5">Belongs to the nitroreductase family. HadB/RutE subfamily.</text>
</comment>
<dbReference type="EC" id="1.-.-.-" evidence="5"/>
<evidence type="ECO:0000256" key="5">
    <source>
        <dbReference type="HAMAP-Rule" id="MF_01204"/>
    </source>
</evidence>
<keyword evidence="2 5" id="KW-0288">FMN</keyword>
<dbReference type="RefSeq" id="WP_102965829.1">
    <property type="nucleotide sequence ID" value="NZ_POSK01000003.1"/>
</dbReference>
<dbReference type="Gene3D" id="3.40.109.10">
    <property type="entry name" value="NADH Oxidase"/>
    <property type="match status" value="1"/>
</dbReference>
<keyword evidence="4 5" id="KW-0560">Oxidoreductase</keyword>
<dbReference type="InterPro" id="IPR000415">
    <property type="entry name" value="Nitroreductase-like"/>
</dbReference>
<dbReference type="CDD" id="cd02148">
    <property type="entry name" value="RutE-like"/>
    <property type="match status" value="1"/>
</dbReference>
<evidence type="ECO:0000313" key="8">
    <source>
        <dbReference type="Proteomes" id="UP000236449"/>
    </source>
</evidence>
<keyword evidence="3 5" id="KW-0521">NADP</keyword>
<proteinExistence type="inferred from homology"/>
<gene>
    <name evidence="7" type="ORF">C1N32_06920</name>
</gene>
<dbReference type="HAMAP" id="MF_01204">
    <property type="entry name" value="Oxidoreductase_RutE_HadB"/>
    <property type="match status" value="1"/>
</dbReference>
<evidence type="ECO:0000313" key="7">
    <source>
        <dbReference type="EMBL" id="PNI05817.1"/>
    </source>
</evidence>
<dbReference type="GO" id="GO:0016491">
    <property type="term" value="F:oxidoreductase activity"/>
    <property type="evidence" value="ECO:0007669"/>
    <property type="project" value="UniProtKB-UniRule"/>
</dbReference>
<feature type="domain" description="Nitroreductase" evidence="6">
    <location>
        <begin position="24"/>
        <end position="174"/>
    </location>
</feature>
<comment type="caution">
    <text evidence="7">The sequence shown here is derived from an EMBL/GenBank/DDBJ whole genome shotgun (WGS) entry which is preliminary data.</text>
</comment>
<dbReference type="Proteomes" id="UP000236449">
    <property type="component" value="Unassembled WGS sequence"/>
</dbReference>
<organism evidence="7 8">
    <name type="scientific">Vibrio diazotrophicus</name>
    <dbReference type="NCBI Taxonomy" id="685"/>
    <lineage>
        <taxon>Bacteria</taxon>
        <taxon>Pseudomonadati</taxon>
        <taxon>Pseudomonadota</taxon>
        <taxon>Gammaproteobacteria</taxon>
        <taxon>Vibrionales</taxon>
        <taxon>Vibrionaceae</taxon>
        <taxon>Vibrio</taxon>
    </lineage>
</organism>
<accession>A0A2J8I5K5</accession>